<dbReference type="InterPro" id="IPR023198">
    <property type="entry name" value="PGP-like_dom2"/>
</dbReference>
<dbReference type="InterPro" id="IPR036412">
    <property type="entry name" value="HAD-like_sf"/>
</dbReference>
<dbReference type="PANTHER" id="PTHR43169:SF2">
    <property type="entry name" value="NAD_GMP SYNTHASE DOMAIN-CONTAINING PROTEIN"/>
    <property type="match status" value="1"/>
</dbReference>
<gene>
    <name evidence="1" type="ORF">GCM10023349_30750</name>
</gene>
<dbReference type="Pfam" id="PF12710">
    <property type="entry name" value="HAD"/>
    <property type="match status" value="1"/>
</dbReference>
<dbReference type="CDD" id="cd01990">
    <property type="entry name" value="LarE-like"/>
    <property type="match status" value="1"/>
</dbReference>
<evidence type="ECO:0000313" key="2">
    <source>
        <dbReference type="Proteomes" id="UP001499974"/>
    </source>
</evidence>
<dbReference type="EMBL" id="BAABKM010000002">
    <property type="protein sequence ID" value="GAA4709698.1"/>
    <property type="molecule type" value="Genomic_DNA"/>
</dbReference>
<organism evidence="1 2">
    <name type="scientific">Nocardioides conyzicola</name>
    <dbReference type="NCBI Taxonomy" id="1651781"/>
    <lineage>
        <taxon>Bacteria</taxon>
        <taxon>Bacillati</taxon>
        <taxon>Actinomycetota</taxon>
        <taxon>Actinomycetes</taxon>
        <taxon>Propionibacteriales</taxon>
        <taxon>Nocardioidaceae</taxon>
        <taxon>Nocardioides</taxon>
    </lineage>
</organism>
<dbReference type="InterPro" id="IPR023214">
    <property type="entry name" value="HAD_sf"/>
</dbReference>
<dbReference type="PANTHER" id="PTHR43169">
    <property type="entry name" value="EXSB FAMILY PROTEIN"/>
    <property type="match status" value="1"/>
</dbReference>
<dbReference type="NCBIfam" id="TIGR00268">
    <property type="entry name" value="ATP-dependent sacrificial sulfur transferase LarE"/>
    <property type="match status" value="1"/>
</dbReference>
<evidence type="ECO:0008006" key="3">
    <source>
        <dbReference type="Google" id="ProtNLM"/>
    </source>
</evidence>
<sequence length="471" mass="49564">MVDQLVVGFDLDMTLIDTAPGFRDVLAALGGELGVEFPIEEMTAKLGPPLDLLLEPYLAADAIPAAGDRFRALYPDHAIAGTPAFEGAHDAIAAVRRHAGRVVVVTGKYPANAQLHLDHLAFDVDHLEGWVWGVGKADALRREGASIYVGDHVHDVEGALAAGALSVSVLTGGCTREELEAAGTHVVLDSLAEFPAWLEGHLLDLRLAALDADLKQRGSVLVAYSGGADSALLLAAAVRALGADNVAAATGYSHSLPQAERDPARDFAQSLGVEVLTPETHEMEREGYRANAGDRCYFCKAELLDVLTPIAAARGLAHVATGTNADDVVAGFRPGIRAAAERDAITPLADAGLTKEQVRAASLRWGLPTWDKPAAACLSSRIAYGVEVTPHRLGRVERAEVAVRTALADHGPRNLRVRDLGERASVEIDATLLPLDAAVEADLLDAVRAAGFAEAAVDPRGFRSGSMNEAL</sequence>
<reference evidence="2" key="1">
    <citation type="journal article" date="2019" name="Int. J. Syst. Evol. Microbiol.">
        <title>The Global Catalogue of Microorganisms (GCM) 10K type strain sequencing project: providing services to taxonomists for standard genome sequencing and annotation.</title>
        <authorList>
            <consortium name="The Broad Institute Genomics Platform"/>
            <consortium name="The Broad Institute Genome Sequencing Center for Infectious Disease"/>
            <person name="Wu L."/>
            <person name="Ma J."/>
        </authorList>
    </citation>
    <scope>NUCLEOTIDE SEQUENCE [LARGE SCALE GENOMIC DNA]</scope>
    <source>
        <strain evidence="2">JCM 18531</strain>
    </source>
</reference>
<name>A0ABP8XJZ7_9ACTN</name>
<dbReference type="Gene3D" id="1.10.150.240">
    <property type="entry name" value="Putative phosphatase, domain 2"/>
    <property type="match status" value="1"/>
</dbReference>
<dbReference type="Gene3D" id="3.40.50.1000">
    <property type="entry name" value="HAD superfamily/HAD-like"/>
    <property type="match status" value="2"/>
</dbReference>
<dbReference type="SFLD" id="SFLDG01129">
    <property type="entry name" value="C1.5:_HAD__Beta-PGM__Phosphata"/>
    <property type="match status" value="1"/>
</dbReference>
<dbReference type="RefSeq" id="WP_345522252.1">
    <property type="nucleotide sequence ID" value="NZ_BAABKM010000002.1"/>
</dbReference>
<dbReference type="Proteomes" id="UP001499974">
    <property type="component" value="Unassembled WGS sequence"/>
</dbReference>
<dbReference type="SUPFAM" id="SSF52402">
    <property type="entry name" value="Adenine nucleotide alpha hydrolases-like"/>
    <property type="match status" value="1"/>
</dbReference>
<protein>
    <recommendedName>
        <fullName evidence="3">Hydrolase</fullName>
    </recommendedName>
</protein>
<dbReference type="InterPro" id="IPR005232">
    <property type="entry name" value="LarE"/>
</dbReference>
<dbReference type="InterPro" id="IPR052188">
    <property type="entry name" value="Ni-pincer_cofactor_biosynth"/>
</dbReference>
<evidence type="ECO:0000313" key="1">
    <source>
        <dbReference type="EMBL" id="GAA4709698.1"/>
    </source>
</evidence>
<dbReference type="SFLD" id="SFLDS00003">
    <property type="entry name" value="Haloacid_Dehalogenase"/>
    <property type="match status" value="1"/>
</dbReference>
<proteinExistence type="predicted"/>
<keyword evidence="2" id="KW-1185">Reference proteome</keyword>
<dbReference type="Gene3D" id="3.40.50.620">
    <property type="entry name" value="HUPs"/>
    <property type="match status" value="1"/>
</dbReference>
<dbReference type="InterPro" id="IPR014729">
    <property type="entry name" value="Rossmann-like_a/b/a_fold"/>
</dbReference>
<comment type="caution">
    <text evidence="1">The sequence shown here is derived from an EMBL/GenBank/DDBJ whole genome shotgun (WGS) entry which is preliminary data.</text>
</comment>
<dbReference type="SUPFAM" id="SSF56784">
    <property type="entry name" value="HAD-like"/>
    <property type="match status" value="1"/>
</dbReference>
<accession>A0ABP8XJZ7</accession>